<comment type="caution">
    <text evidence="1">The sequence shown here is derived from an EMBL/GenBank/DDBJ whole genome shotgun (WGS) entry which is preliminary data.</text>
</comment>
<gene>
    <name evidence="1" type="ORF">GOP47_0018185</name>
</gene>
<accession>A0A9D4ZBD2</accession>
<dbReference type="OrthoDB" id="2010628at2759"/>
<proteinExistence type="predicted"/>
<organism evidence="1 2">
    <name type="scientific">Adiantum capillus-veneris</name>
    <name type="common">Maidenhair fern</name>
    <dbReference type="NCBI Taxonomy" id="13818"/>
    <lineage>
        <taxon>Eukaryota</taxon>
        <taxon>Viridiplantae</taxon>
        <taxon>Streptophyta</taxon>
        <taxon>Embryophyta</taxon>
        <taxon>Tracheophyta</taxon>
        <taxon>Polypodiopsida</taxon>
        <taxon>Polypodiidae</taxon>
        <taxon>Polypodiales</taxon>
        <taxon>Pteridineae</taxon>
        <taxon>Pteridaceae</taxon>
        <taxon>Vittarioideae</taxon>
        <taxon>Adiantum</taxon>
    </lineage>
</organism>
<evidence type="ECO:0000313" key="2">
    <source>
        <dbReference type="Proteomes" id="UP000886520"/>
    </source>
</evidence>
<reference evidence="1" key="1">
    <citation type="submission" date="2021-01" db="EMBL/GenBank/DDBJ databases">
        <title>Adiantum capillus-veneris genome.</title>
        <authorList>
            <person name="Fang Y."/>
            <person name="Liao Q."/>
        </authorList>
    </citation>
    <scope>NUCLEOTIDE SEQUENCE</scope>
    <source>
        <strain evidence="1">H3</strain>
        <tissue evidence="1">Leaf</tissue>
    </source>
</reference>
<dbReference type="AlphaFoldDB" id="A0A9D4ZBD2"/>
<evidence type="ECO:0000313" key="1">
    <source>
        <dbReference type="EMBL" id="KAI5067657.1"/>
    </source>
</evidence>
<dbReference type="EMBL" id="JABFUD020000017">
    <property type="protein sequence ID" value="KAI5067657.1"/>
    <property type="molecule type" value="Genomic_DNA"/>
</dbReference>
<dbReference type="Proteomes" id="UP000886520">
    <property type="component" value="Chromosome 17"/>
</dbReference>
<name>A0A9D4ZBD2_ADICA</name>
<sequence length="277" mass="31465">MMSLQMLTNEEKLRGLSQVMHGKEKSWFNNLEVANRQSWSRFLTCFVRDFKTGVSNAPLSGGFDKKVCIADEEVDSCDKDLTGFSSSRYECDDEDTWSDSSSKSVEDFVAYEEYWRAMLDIAYHAELQDVEDLLDERNLLSTSSSSEGEVEVYQDALSMQGVGKPCLDQHVEVHYRVLDLVCSRKETTLAIDAMEIGIRTAYESGITCKEEGTVNLASDEVWDQFLSCLSNDVVIEQVIEEQVADDCGDKEALPKLVLWHFNQAYDKQDEYVCFSMS</sequence>
<keyword evidence="2" id="KW-1185">Reference proteome</keyword>
<protein>
    <submittedName>
        <fullName evidence="1">Uncharacterized protein</fullName>
    </submittedName>
</protein>